<proteinExistence type="predicted"/>
<evidence type="ECO:0000256" key="1">
    <source>
        <dbReference type="ARBA" id="ARBA00022737"/>
    </source>
</evidence>
<gene>
    <name evidence="4" type="ORF">APZ42_013892</name>
</gene>
<sequence length="372" mass="41646">MQETSTVIMWPEKLKVGSKSKRDPHVRVAGEPESVRAAKERIMAVLDTRQSNRVTLKMEVSYTDHSHIIGRGGNTISRVMEETRCHVHFPDSNRTNQTEKSNLVTVAGELAGVEKARARVRDLMPLVVMFELPITGCFQAFPDVESPFIQNLQSRYCVQVSFRARSRGPRPGVVVIKGSESDVAPLKEAVKILVDYFCGTLANQVQVCMTLEISPQHHAVVQDPHIPPLRKNTISIRGSLDSVLQARLMLMGSLPLMLTFDLREEAEPDPLTVSKLVEKYDVIISIKPKPKLSVKSVNIRGYERNAGNIYEARRMILGCSDGDEKVAASIPSAYIITSTDPSFSFRTRIWRLFIANISDVRMFIDVAIWLSS</sequence>
<keyword evidence="1" id="KW-0677">Repeat</keyword>
<keyword evidence="2" id="KW-0694">RNA-binding</keyword>
<dbReference type="Proteomes" id="UP000076858">
    <property type="component" value="Unassembled WGS sequence"/>
</dbReference>
<dbReference type="InterPro" id="IPR054727">
    <property type="entry name" value="BICC1_KH"/>
</dbReference>
<dbReference type="Pfam" id="PF00013">
    <property type="entry name" value="KH_1"/>
    <property type="match status" value="1"/>
</dbReference>
<dbReference type="SMART" id="SM00322">
    <property type="entry name" value="KH"/>
    <property type="match status" value="1"/>
</dbReference>
<dbReference type="PROSITE" id="PS50084">
    <property type="entry name" value="KH_TYPE_1"/>
    <property type="match status" value="1"/>
</dbReference>
<organism evidence="4 5">
    <name type="scientific">Daphnia magna</name>
    <dbReference type="NCBI Taxonomy" id="35525"/>
    <lineage>
        <taxon>Eukaryota</taxon>
        <taxon>Metazoa</taxon>
        <taxon>Ecdysozoa</taxon>
        <taxon>Arthropoda</taxon>
        <taxon>Crustacea</taxon>
        <taxon>Branchiopoda</taxon>
        <taxon>Diplostraca</taxon>
        <taxon>Cladocera</taxon>
        <taxon>Anomopoda</taxon>
        <taxon>Daphniidae</taxon>
        <taxon>Daphnia</taxon>
    </lineage>
</organism>
<dbReference type="Gene3D" id="3.30.310.270">
    <property type="match status" value="2"/>
</dbReference>
<dbReference type="STRING" id="35525.A0A162QEQ6"/>
<accession>A0A162QEQ6</accession>
<feature type="domain" description="K Homology" evidence="3">
    <location>
        <begin position="52"/>
        <end position="125"/>
    </location>
</feature>
<dbReference type="OrthoDB" id="271862at2759"/>
<dbReference type="InterPro" id="IPR004087">
    <property type="entry name" value="KH_dom"/>
</dbReference>
<dbReference type="Pfam" id="PF22985">
    <property type="entry name" value="KH_BICC1"/>
    <property type="match status" value="2"/>
</dbReference>
<dbReference type="CDD" id="cd22421">
    <property type="entry name" value="KH-I_BICC1_rpt2"/>
    <property type="match status" value="1"/>
</dbReference>
<dbReference type="GO" id="GO:0005737">
    <property type="term" value="C:cytoplasm"/>
    <property type="evidence" value="ECO:0007669"/>
    <property type="project" value="TreeGrafter"/>
</dbReference>
<dbReference type="GO" id="GO:0010468">
    <property type="term" value="P:regulation of gene expression"/>
    <property type="evidence" value="ECO:0007669"/>
    <property type="project" value="UniProtKB-ARBA"/>
</dbReference>
<dbReference type="PANTHER" id="PTHR10627">
    <property type="entry name" value="SCP160"/>
    <property type="match status" value="1"/>
</dbReference>
<protein>
    <submittedName>
        <fullName evidence="4">Bicaudal C protein</fullName>
    </submittedName>
</protein>
<comment type="caution">
    <text evidence="4">The sequence shown here is derived from an EMBL/GenBank/DDBJ whole genome shotgun (WGS) entry which is preliminary data.</text>
</comment>
<dbReference type="PANTHER" id="PTHR10627:SF69">
    <property type="entry name" value="PROTEIN BICAUDAL C"/>
    <property type="match status" value="1"/>
</dbReference>
<dbReference type="InterPro" id="IPR047549">
    <property type="entry name" value="BICC1_KH-I_rpt1"/>
</dbReference>
<evidence type="ECO:0000259" key="3">
    <source>
        <dbReference type="SMART" id="SM00322"/>
    </source>
</evidence>
<dbReference type="SUPFAM" id="SSF54791">
    <property type="entry name" value="Eukaryotic type KH-domain (KH-domain type I)"/>
    <property type="match status" value="1"/>
</dbReference>
<evidence type="ECO:0000313" key="5">
    <source>
        <dbReference type="Proteomes" id="UP000076858"/>
    </source>
</evidence>
<dbReference type="InterPro" id="IPR047554">
    <property type="entry name" value="BICC1_KH-I_rpt2"/>
</dbReference>
<dbReference type="GO" id="GO:0003723">
    <property type="term" value="F:RNA binding"/>
    <property type="evidence" value="ECO:0007669"/>
    <property type="project" value="UniProtKB-UniRule"/>
</dbReference>
<reference evidence="4 5" key="1">
    <citation type="submission" date="2016-03" db="EMBL/GenBank/DDBJ databases">
        <title>EvidentialGene: Evidence-directed Construction of Genes on Genomes.</title>
        <authorList>
            <person name="Gilbert D.G."/>
            <person name="Choi J.-H."/>
            <person name="Mockaitis K."/>
            <person name="Colbourne J."/>
            <person name="Pfrender M."/>
        </authorList>
    </citation>
    <scope>NUCLEOTIDE SEQUENCE [LARGE SCALE GENOMIC DNA]</scope>
    <source>
        <strain evidence="4 5">Xinb3</strain>
        <tissue evidence="4">Complete organism</tissue>
    </source>
</reference>
<name>A0A162QEQ6_9CRUS</name>
<evidence type="ECO:0000256" key="2">
    <source>
        <dbReference type="PROSITE-ProRule" id="PRU00117"/>
    </source>
</evidence>
<keyword evidence="5" id="KW-1185">Reference proteome</keyword>
<dbReference type="EMBL" id="LRGB01000341">
    <property type="protein sequence ID" value="KZS19628.1"/>
    <property type="molecule type" value="Genomic_DNA"/>
</dbReference>
<dbReference type="InterPro" id="IPR036612">
    <property type="entry name" value="KH_dom_type_1_sf"/>
</dbReference>
<evidence type="ECO:0000313" key="4">
    <source>
        <dbReference type="EMBL" id="KZS19628.1"/>
    </source>
</evidence>
<dbReference type="InterPro" id="IPR004088">
    <property type="entry name" value="KH_dom_type_1"/>
</dbReference>
<dbReference type="Pfam" id="PF24234">
    <property type="entry name" value="KH_BICC1_1st"/>
    <property type="match status" value="1"/>
</dbReference>
<dbReference type="AlphaFoldDB" id="A0A162QEQ6"/>